<dbReference type="AlphaFoldDB" id="A0A1Y2KX83"/>
<dbReference type="SUPFAM" id="SSF52540">
    <property type="entry name" value="P-loop containing nucleoside triphosphate hydrolases"/>
    <property type="match status" value="1"/>
</dbReference>
<keyword evidence="4 9" id="KW-0963">Cytoplasm</keyword>
<comment type="function">
    <text evidence="9 10">The RecF protein is involved in DNA metabolism; it is required for DNA replication and normal SOS inducibility. RecF binds preferentially to single-stranded, linear DNA. It also seems to bind ATP.</text>
</comment>
<dbReference type="PANTHER" id="PTHR32182">
    <property type="entry name" value="DNA REPLICATION AND REPAIR PROTEIN RECF"/>
    <property type="match status" value="1"/>
</dbReference>
<dbReference type="InterPro" id="IPR001238">
    <property type="entry name" value="DNA-binding_RecF"/>
</dbReference>
<evidence type="ECO:0000256" key="9">
    <source>
        <dbReference type="HAMAP-Rule" id="MF_00365"/>
    </source>
</evidence>
<dbReference type="GO" id="GO:0009432">
    <property type="term" value="P:SOS response"/>
    <property type="evidence" value="ECO:0007669"/>
    <property type="project" value="UniProtKB-UniRule"/>
</dbReference>
<dbReference type="GO" id="GO:0005524">
    <property type="term" value="F:ATP binding"/>
    <property type="evidence" value="ECO:0007669"/>
    <property type="project" value="UniProtKB-UniRule"/>
</dbReference>
<evidence type="ECO:0000256" key="7">
    <source>
        <dbReference type="ARBA" id="ARBA00022840"/>
    </source>
</evidence>
<dbReference type="RefSeq" id="WP_085584357.1">
    <property type="nucleotide sequence ID" value="NZ_JFKA01000008.1"/>
</dbReference>
<sequence length="385" mass="41822">MTSRLAVSRLDLGDFRCYARLRLDIGAGPVVLTGPNGAGKTNLLEALSLLTPGTGLRRAKLGEMARNVPPTDDGSLRAWAVSAQLDTPDGQYQVGSGLDPQALRQGRERRAVKIDGEAQRGQAALGRVCAAVWLTPQMDRLFLDGPSARRRFLDRLVYGLDPDHSGRVAAFEHGLRSRAKLLKAGKVDDKWLNAIEDSMVRHGIAVVVARADLLERLVRAGTMAIGAFPAARLALAGDLENWLEKLPAVEVEDRMRAALRDGRTRDAMYGGAAVGPQRSDLMVWHEAKNQPAAQCSTGEQKALLLSIVMANTRLQSRARGAGPLLLLDEVVAHLDAERRGDLFDEIVALGVQAWMTGTDRALFDGLIGRAQFFRVEDARVSPEMI</sequence>
<accession>A0A1Y2KX83</accession>
<dbReference type="Pfam" id="PF02463">
    <property type="entry name" value="SMC_N"/>
    <property type="match status" value="1"/>
</dbReference>
<dbReference type="GO" id="GO:0006260">
    <property type="term" value="P:DNA replication"/>
    <property type="evidence" value="ECO:0007669"/>
    <property type="project" value="UniProtKB-UniRule"/>
</dbReference>
<dbReference type="InterPro" id="IPR042174">
    <property type="entry name" value="RecF_2"/>
</dbReference>
<comment type="caution">
    <text evidence="12">The sequence shown here is derived from an EMBL/GenBank/DDBJ whole genome shotgun (WGS) entry which is preliminary data.</text>
</comment>
<keyword evidence="13" id="KW-1185">Reference proteome</keyword>
<dbReference type="STRING" id="1293891.TMES_15950"/>
<dbReference type="GO" id="GO:0006302">
    <property type="term" value="P:double-strand break repair"/>
    <property type="evidence" value="ECO:0007669"/>
    <property type="project" value="TreeGrafter"/>
</dbReference>
<dbReference type="PROSITE" id="PS00617">
    <property type="entry name" value="RECF_1"/>
    <property type="match status" value="1"/>
</dbReference>
<dbReference type="NCBIfam" id="TIGR00611">
    <property type="entry name" value="recf"/>
    <property type="match status" value="1"/>
</dbReference>
<comment type="subcellular location">
    <subcellularLocation>
        <location evidence="1 9 10">Cytoplasm</location>
    </subcellularLocation>
</comment>
<reference evidence="12 13" key="1">
    <citation type="submission" date="2014-03" db="EMBL/GenBank/DDBJ databases">
        <title>The draft genome sequence of Thalassospira mesophila JCM 18969.</title>
        <authorList>
            <person name="Lai Q."/>
            <person name="Shao Z."/>
        </authorList>
    </citation>
    <scope>NUCLEOTIDE SEQUENCE [LARGE SCALE GENOMIC DNA]</scope>
    <source>
        <strain evidence="12 13">JCM 18969</strain>
    </source>
</reference>
<evidence type="ECO:0000259" key="11">
    <source>
        <dbReference type="Pfam" id="PF02463"/>
    </source>
</evidence>
<feature type="binding site" evidence="9">
    <location>
        <begin position="34"/>
        <end position="41"/>
    </location>
    <ligand>
        <name>ATP</name>
        <dbReference type="ChEBI" id="CHEBI:30616"/>
    </ligand>
</feature>
<protein>
    <recommendedName>
        <fullName evidence="3 9">DNA replication and repair protein RecF</fullName>
    </recommendedName>
</protein>
<comment type="similarity">
    <text evidence="2 9 10">Belongs to the RecF family.</text>
</comment>
<evidence type="ECO:0000256" key="3">
    <source>
        <dbReference type="ARBA" id="ARBA00020170"/>
    </source>
</evidence>
<dbReference type="GO" id="GO:0003697">
    <property type="term" value="F:single-stranded DNA binding"/>
    <property type="evidence" value="ECO:0007669"/>
    <property type="project" value="UniProtKB-UniRule"/>
</dbReference>
<dbReference type="InterPro" id="IPR018078">
    <property type="entry name" value="DNA-binding_RecF_CS"/>
</dbReference>
<dbReference type="InterPro" id="IPR003395">
    <property type="entry name" value="RecF/RecN/SMC_N"/>
</dbReference>
<name>A0A1Y2KX83_9PROT</name>
<evidence type="ECO:0000256" key="8">
    <source>
        <dbReference type="ARBA" id="ARBA00023125"/>
    </source>
</evidence>
<dbReference type="Gene3D" id="1.20.1050.90">
    <property type="entry name" value="RecF/RecN/SMC, N-terminal domain"/>
    <property type="match status" value="1"/>
</dbReference>
<organism evidence="12 13">
    <name type="scientific">Thalassospira mesophila</name>
    <dbReference type="NCBI Taxonomy" id="1293891"/>
    <lineage>
        <taxon>Bacteria</taxon>
        <taxon>Pseudomonadati</taxon>
        <taxon>Pseudomonadota</taxon>
        <taxon>Alphaproteobacteria</taxon>
        <taxon>Rhodospirillales</taxon>
        <taxon>Thalassospiraceae</taxon>
        <taxon>Thalassospira</taxon>
    </lineage>
</organism>
<evidence type="ECO:0000256" key="5">
    <source>
        <dbReference type="ARBA" id="ARBA00022705"/>
    </source>
</evidence>
<dbReference type="Proteomes" id="UP000193391">
    <property type="component" value="Unassembled WGS sequence"/>
</dbReference>
<keyword evidence="5 9" id="KW-0235">DNA replication</keyword>
<feature type="domain" description="RecF/RecN/SMC N-terminal" evidence="11">
    <location>
        <begin position="7"/>
        <end position="347"/>
    </location>
</feature>
<dbReference type="InterPro" id="IPR027417">
    <property type="entry name" value="P-loop_NTPase"/>
</dbReference>
<evidence type="ECO:0000313" key="13">
    <source>
        <dbReference type="Proteomes" id="UP000193391"/>
    </source>
</evidence>
<evidence type="ECO:0000256" key="2">
    <source>
        <dbReference type="ARBA" id="ARBA00008016"/>
    </source>
</evidence>
<dbReference type="PANTHER" id="PTHR32182:SF0">
    <property type="entry name" value="DNA REPLICATION AND REPAIR PROTEIN RECF"/>
    <property type="match status" value="1"/>
</dbReference>
<evidence type="ECO:0000313" key="12">
    <source>
        <dbReference type="EMBL" id="OSQ36957.1"/>
    </source>
</evidence>
<keyword evidence="6 9" id="KW-0547">Nucleotide-binding</keyword>
<evidence type="ECO:0000256" key="4">
    <source>
        <dbReference type="ARBA" id="ARBA00022490"/>
    </source>
</evidence>
<proteinExistence type="inferred from homology"/>
<dbReference type="OrthoDB" id="9803889at2"/>
<dbReference type="Gene3D" id="3.40.50.300">
    <property type="entry name" value="P-loop containing nucleotide triphosphate hydrolases"/>
    <property type="match status" value="1"/>
</dbReference>
<evidence type="ECO:0000256" key="10">
    <source>
        <dbReference type="RuleBase" id="RU000578"/>
    </source>
</evidence>
<keyword evidence="8 9" id="KW-0238">DNA-binding</keyword>
<dbReference type="GO" id="GO:0000731">
    <property type="term" value="P:DNA synthesis involved in DNA repair"/>
    <property type="evidence" value="ECO:0007669"/>
    <property type="project" value="TreeGrafter"/>
</dbReference>
<keyword evidence="9 10" id="KW-0227">DNA damage</keyword>
<dbReference type="EMBL" id="JFKA01000008">
    <property type="protein sequence ID" value="OSQ36957.1"/>
    <property type="molecule type" value="Genomic_DNA"/>
</dbReference>
<keyword evidence="9 10" id="KW-0742">SOS response</keyword>
<gene>
    <name evidence="9" type="primary">recF</name>
    <name evidence="12" type="ORF">TMES_15950</name>
</gene>
<dbReference type="GO" id="GO:0005737">
    <property type="term" value="C:cytoplasm"/>
    <property type="evidence" value="ECO:0007669"/>
    <property type="project" value="UniProtKB-SubCell"/>
</dbReference>
<dbReference type="HAMAP" id="MF_00365">
    <property type="entry name" value="RecF"/>
    <property type="match status" value="1"/>
</dbReference>
<dbReference type="PROSITE" id="PS00618">
    <property type="entry name" value="RECF_2"/>
    <property type="match status" value="1"/>
</dbReference>
<evidence type="ECO:0000256" key="6">
    <source>
        <dbReference type="ARBA" id="ARBA00022741"/>
    </source>
</evidence>
<keyword evidence="9 10" id="KW-0234">DNA repair</keyword>
<keyword evidence="7 9" id="KW-0067">ATP-binding</keyword>
<evidence type="ECO:0000256" key="1">
    <source>
        <dbReference type="ARBA" id="ARBA00004496"/>
    </source>
</evidence>